<protein>
    <submittedName>
        <fullName evidence="1">Uncharacterized protein</fullName>
    </submittedName>
</protein>
<keyword evidence="2" id="KW-1185">Reference proteome</keyword>
<accession>A0AAV4P782</accession>
<name>A0AAV4P782_CAEEX</name>
<proteinExistence type="predicted"/>
<comment type="caution">
    <text evidence="1">The sequence shown here is derived from an EMBL/GenBank/DDBJ whole genome shotgun (WGS) entry which is preliminary data.</text>
</comment>
<evidence type="ECO:0000313" key="1">
    <source>
        <dbReference type="EMBL" id="GIX92046.1"/>
    </source>
</evidence>
<organism evidence="1 2">
    <name type="scientific">Caerostris extrusa</name>
    <name type="common">Bark spider</name>
    <name type="synonym">Caerostris bankana</name>
    <dbReference type="NCBI Taxonomy" id="172846"/>
    <lineage>
        <taxon>Eukaryota</taxon>
        <taxon>Metazoa</taxon>
        <taxon>Ecdysozoa</taxon>
        <taxon>Arthropoda</taxon>
        <taxon>Chelicerata</taxon>
        <taxon>Arachnida</taxon>
        <taxon>Araneae</taxon>
        <taxon>Araneomorphae</taxon>
        <taxon>Entelegynae</taxon>
        <taxon>Araneoidea</taxon>
        <taxon>Araneidae</taxon>
        <taxon>Caerostris</taxon>
    </lineage>
</organism>
<dbReference type="EMBL" id="BPLR01004088">
    <property type="protein sequence ID" value="GIX92046.1"/>
    <property type="molecule type" value="Genomic_DNA"/>
</dbReference>
<dbReference type="Proteomes" id="UP001054945">
    <property type="component" value="Unassembled WGS sequence"/>
</dbReference>
<dbReference type="AlphaFoldDB" id="A0AAV4P782"/>
<gene>
    <name evidence="1" type="ORF">CEXT_161</name>
</gene>
<reference evidence="1 2" key="1">
    <citation type="submission" date="2021-06" db="EMBL/GenBank/DDBJ databases">
        <title>Caerostris extrusa draft genome.</title>
        <authorList>
            <person name="Kono N."/>
            <person name="Arakawa K."/>
        </authorList>
    </citation>
    <scope>NUCLEOTIDE SEQUENCE [LARGE SCALE GENOMIC DNA]</scope>
</reference>
<sequence>MQLPNSIHHTLSSFLPTKRLQESFKKKLFPHQNEKKWSRKTPQKTLNILFYVTLNGGPKKVEGRKTFPFNVPSRGALMRSDGEILIGLGWGGKKREKPLSLQYFAL</sequence>
<evidence type="ECO:0000313" key="2">
    <source>
        <dbReference type="Proteomes" id="UP001054945"/>
    </source>
</evidence>